<dbReference type="InterPro" id="IPR010559">
    <property type="entry name" value="Sig_transdc_His_kin_internal"/>
</dbReference>
<dbReference type="SUPFAM" id="SSF55874">
    <property type="entry name" value="ATPase domain of HSP90 chaperone/DNA topoisomerase II/histidine kinase"/>
    <property type="match status" value="1"/>
</dbReference>
<dbReference type="InterPro" id="IPR011620">
    <property type="entry name" value="Sig_transdc_His_kinase_LytS_TM"/>
</dbReference>
<evidence type="ECO:0000256" key="9">
    <source>
        <dbReference type="ARBA" id="ARBA00023012"/>
    </source>
</evidence>
<name>A0A223HVS3_THETR</name>
<dbReference type="Gene3D" id="1.10.1760.20">
    <property type="match status" value="1"/>
</dbReference>
<gene>
    <name evidence="13" type="ORF">Thert_00262</name>
</gene>
<dbReference type="InterPro" id="IPR003594">
    <property type="entry name" value="HATPase_dom"/>
</dbReference>
<dbReference type="Gene3D" id="3.30.565.10">
    <property type="entry name" value="Histidine kinase-like ATPase, C-terminal domain"/>
    <property type="match status" value="1"/>
</dbReference>
<dbReference type="Pfam" id="PF02518">
    <property type="entry name" value="HATPase_c"/>
    <property type="match status" value="1"/>
</dbReference>
<dbReference type="Pfam" id="PF07694">
    <property type="entry name" value="5TM-5TMR_LYT"/>
    <property type="match status" value="1"/>
</dbReference>
<dbReference type="PANTHER" id="PTHR34220">
    <property type="entry name" value="SENSOR HISTIDINE KINASE YPDA"/>
    <property type="match status" value="1"/>
</dbReference>
<feature type="transmembrane region" description="Helical" evidence="11">
    <location>
        <begin position="41"/>
        <end position="60"/>
    </location>
</feature>
<evidence type="ECO:0000256" key="1">
    <source>
        <dbReference type="ARBA" id="ARBA00004651"/>
    </source>
</evidence>
<dbReference type="SMART" id="SM00387">
    <property type="entry name" value="HATPase_c"/>
    <property type="match status" value="1"/>
</dbReference>
<comment type="subcellular location">
    <subcellularLocation>
        <location evidence="1">Cell membrane</location>
        <topology evidence="1">Multi-pass membrane protein</topology>
    </subcellularLocation>
</comment>
<accession>A0A223HVS3</accession>
<evidence type="ECO:0000256" key="11">
    <source>
        <dbReference type="SAM" id="Phobius"/>
    </source>
</evidence>
<dbReference type="Proteomes" id="UP000214975">
    <property type="component" value="Chromosome"/>
</dbReference>
<dbReference type="InterPro" id="IPR036890">
    <property type="entry name" value="HATPase_C_sf"/>
</dbReference>
<keyword evidence="2" id="KW-1003">Cell membrane</keyword>
<dbReference type="InterPro" id="IPR005467">
    <property type="entry name" value="His_kinase_dom"/>
</dbReference>
<feature type="transmembrane region" description="Helical" evidence="11">
    <location>
        <begin position="98"/>
        <end position="122"/>
    </location>
</feature>
<dbReference type="PANTHER" id="PTHR34220:SF7">
    <property type="entry name" value="SENSOR HISTIDINE KINASE YPDA"/>
    <property type="match status" value="1"/>
</dbReference>
<feature type="transmembrane region" description="Helical" evidence="11">
    <location>
        <begin position="166"/>
        <end position="186"/>
    </location>
</feature>
<evidence type="ECO:0000259" key="12">
    <source>
        <dbReference type="PROSITE" id="PS50109"/>
    </source>
</evidence>
<protein>
    <submittedName>
        <fullName evidence="13">Histidine kinase</fullName>
    </submittedName>
</protein>
<dbReference type="RefSeq" id="WP_094396725.1">
    <property type="nucleotide sequence ID" value="NZ_CP016893.1"/>
</dbReference>
<feature type="domain" description="Histidine kinase" evidence="12">
    <location>
        <begin position="446"/>
        <end position="547"/>
    </location>
</feature>
<keyword evidence="4 11" id="KW-0812">Transmembrane</keyword>
<dbReference type="GO" id="GO:0000155">
    <property type="term" value="F:phosphorelay sensor kinase activity"/>
    <property type="evidence" value="ECO:0007669"/>
    <property type="project" value="InterPro"/>
</dbReference>
<dbReference type="GO" id="GO:0005886">
    <property type="term" value="C:plasma membrane"/>
    <property type="evidence" value="ECO:0007669"/>
    <property type="project" value="UniProtKB-SubCell"/>
</dbReference>
<sequence>MLNLLTILAERFSMIGLLAFVLSRANFFKKVISNNVSYKDLSILIIIFSLIGIIGTYVGIPINGAIANSRVVGPMIAGLLGGPFIGFLVGFIAGLHRFLIGGFTALSCGISTTIEGLIGGIIKKYYKNTVDWKIAFLAGIIGETLQMILILTISRPFSDALSLVKVIGLPMILVNSSGIAVFMLIIKSVFDEIDIIESRQAKIMLDITSKTIPYIRSGLNKDTAKVVSEIIYESINVDAVAITDLKTVLAYIGLDDVQDKCQFLKKAEINTFRFKKVYVDNNRKGLGLLSSVTAPLYCYDELVGTLKLFRKNKFVNSTDIEVAKGLSNLISNQLEIADAENQKRIANEMKFNALQAQINPHFLFNALNTVISFIQYNPDDASKLLITLSEYLRNNLRFAGKWIKICKELENIDAYLFIEKARFGDKINVVKDIDENLLNMYIPALLIQPIVENAVKHGILSNDNGGTVTIRIKNNNDCIRFSIEDDGEGIEDEVLKKIVKEGYSNNVGVGIRNVYERIQSVQKGALFKIESKKGYGTKVIFDFPKYYEENKEEISNDIEIASSR</sequence>
<evidence type="ECO:0000256" key="10">
    <source>
        <dbReference type="ARBA" id="ARBA00023136"/>
    </source>
</evidence>
<evidence type="ECO:0000256" key="5">
    <source>
        <dbReference type="ARBA" id="ARBA00022741"/>
    </source>
</evidence>
<evidence type="ECO:0000313" key="14">
    <source>
        <dbReference type="Proteomes" id="UP000214975"/>
    </source>
</evidence>
<feature type="transmembrane region" description="Helical" evidence="11">
    <location>
        <begin position="72"/>
        <end position="92"/>
    </location>
</feature>
<evidence type="ECO:0000256" key="4">
    <source>
        <dbReference type="ARBA" id="ARBA00022692"/>
    </source>
</evidence>
<keyword evidence="7" id="KW-0067">ATP-binding</keyword>
<evidence type="ECO:0000313" key="13">
    <source>
        <dbReference type="EMBL" id="AST56487.1"/>
    </source>
</evidence>
<reference evidence="13 14" key="1">
    <citation type="submission" date="2016-08" db="EMBL/GenBank/DDBJ databases">
        <title>A novel genetic cassette of butanologenic Thermoanaerobacterium thermosaccharolyticum that directly convert cellulose to butanol.</title>
        <authorList>
            <person name="Li T."/>
            <person name="He J."/>
        </authorList>
    </citation>
    <scope>NUCLEOTIDE SEQUENCE [LARGE SCALE GENOMIC DNA]</scope>
    <source>
        <strain evidence="13 14">TG57</strain>
    </source>
</reference>
<keyword evidence="3" id="KW-0808">Transferase</keyword>
<dbReference type="AlphaFoldDB" id="A0A223HVS3"/>
<dbReference type="GO" id="GO:0005524">
    <property type="term" value="F:ATP binding"/>
    <property type="evidence" value="ECO:0007669"/>
    <property type="project" value="UniProtKB-KW"/>
</dbReference>
<dbReference type="Pfam" id="PF06580">
    <property type="entry name" value="His_kinase"/>
    <property type="match status" value="1"/>
</dbReference>
<evidence type="ECO:0000256" key="7">
    <source>
        <dbReference type="ARBA" id="ARBA00022840"/>
    </source>
</evidence>
<feature type="transmembrane region" description="Helical" evidence="11">
    <location>
        <begin position="12"/>
        <end position="29"/>
    </location>
</feature>
<evidence type="ECO:0000256" key="8">
    <source>
        <dbReference type="ARBA" id="ARBA00022989"/>
    </source>
</evidence>
<keyword evidence="6 13" id="KW-0418">Kinase</keyword>
<organism evidence="13 14">
    <name type="scientific">Thermoanaerobacterium thermosaccharolyticum</name>
    <name type="common">Clostridium thermosaccharolyticum</name>
    <dbReference type="NCBI Taxonomy" id="1517"/>
    <lineage>
        <taxon>Bacteria</taxon>
        <taxon>Bacillati</taxon>
        <taxon>Bacillota</taxon>
        <taxon>Clostridia</taxon>
        <taxon>Thermoanaerobacterales</taxon>
        <taxon>Thermoanaerobacteraceae</taxon>
        <taxon>Thermoanaerobacterium</taxon>
    </lineage>
</organism>
<dbReference type="GO" id="GO:0071555">
    <property type="term" value="P:cell wall organization"/>
    <property type="evidence" value="ECO:0007669"/>
    <property type="project" value="InterPro"/>
</dbReference>
<keyword evidence="8 11" id="KW-1133">Transmembrane helix</keyword>
<dbReference type="PROSITE" id="PS50109">
    <property type="entry name" value="HIS_KIN"/>
    <property type="match status" value="1"/>
</dbReference>
<evidence type="ECO:0000256" key="3">
    <source>
        <dbReference type="ARBA" id="ARBA00022679"/>
    </source>
</evidence>
<keyword evidence="5" id="KW-0547">Nucleotide-binding</keyword>
<keyword evidence="10 11" id="KW-0472">Membrane</keyword>
<dbReference type="EMBL" id="CP016893">
    <property type="protein sequence ID" value="AST56487.1"/>
    <property type="molecule type" value="Genomic_DNA"/>
</dbReference>
<keyword evidence="9" id="KW-0902">Two-component regulatory system</keyword>
<feature type="transmembrane region" description="Helical" evidence="11">
    <location>
        <begin position="134"/>
        <end position="154"/>
    </location>
</feature>
<evidence type="ECO:0000256" key="6">
    <source>
        <dbReference type="ARBA" id="ARBA00022777"/>
    </source>
</evidence>
<proteinExistence type="predicted"/>
<dbReference type="InterPro" id="IPR050640">
    <property type="entry name" value="Bact_2-comp_sensor_kinase"/>
</dbReference>
<evidence type="ECO:0000256" key="2">
    <source>
        <dbReference type="ARBA" id="ARBA00022475"/>
    </source>
</evidence>